<organism evidence="1 2">
    <name type="scientific">Serratia marcescens</name>
    <dbReference type="NCBI Taxonomy" id="615"/>
    <lineage>
        <taxon>Bacteria</taxon>
        <taxon>Pseudomonadati</taxon>
        <taxon>Pseudomonadota</taxon>
        <taxon>Gammaproteobacteria</taxon>
        <taxon>Enterobacterales</taxon>
        <taxon>Yersiniaceae</taxon>
        <taxon>Serratia</taxon>
    </lineage>
</organism>
<dbReference type="RefSeq" id="WP_141971289.1">
    <property type="nucleotide sequence ID" value="NZ_CAMIRQ010000009.1"/>
</dbReference>
<dbReference type="EMBL" id="VFMJ01000001">
    <property type="protein sequence ID" value="TQI86327.1"/>
    <property type="molecule type" value="Genomic_DNA"/>
</dbReference>
<reference evidence="1 2" key="2">
    <citation type="submission" date="2019-07" db="EMBL/GenBank/DDBJ databases">
        <title>Investigation of anaerobic lignin degradation for improved lignocellulosic biofuels.</title>
        <authorList>
            <person name="Deangelis K.PhD."/>
        </authorList>
    </citation>
    <scope>NUCLEOTIDE SEQUENCE [LARGE SCALE GENOMIC DNA]</scope>
    <source>
        <strain evidence="1 2">106R</strain>
    </source>
</reference>
<sequence>MANKPYIVVNQFHGNILVGDPARDFTPGHVNLSYYDKDGKYLGTYGANHDNSWSGILEETETNKARMSKGQAWYNQSYIYPEENAFLKSWDYVRQGSIKTKNKEKEYELWGGNCVDFATQALCLVNENLGNYLKDGSVLKAYSKLRDTACPIDNSHRQRRSLQSNIDDFERIYGVKILRVIPANIGSPLKLYRDSKFVNDSYSIPRRRVNGAPAAEPSNYAWDNVKEFLVTRGTNCPSSKNYLVAYLTLVSPIVINLDGLGIKTTSVVGAKAMFDIAGSGDRCYTGWITPGSGFLICDNEGTGQVDSINDMFGGMERGEGFFKLARLDSNNDGVIDQSDPAFSKLKVWIDKNGDGIVDDGEIFSLTELGVESLCVEFDNVDEEDDNGNMIGERAYAVINGKKHEMSDVYFKYF</sequence>
<comment type="caution">
    <text evidence="1">The sequence shown here is derived from an EMBL/GenBank/DDBJ whole genome shotgun (WGS) entry which is preliminary data.</text>
</comment>
<evidence type="ECO:0000313" key="2">
    <source>
        <dbReference type="Proteomes" id="UP000320710"/>
    </source>
</evidence>
<protein>
    <recommendedName>
        <fullName evidence="3">EF-hand domain-containing protein</fullName>
    </recommendedName>
</protein>
<dbReference type="Proteomes" id="UP000320710">
    <property type="component" value="Unassembled WGS sequence"/>
</dbReference>
<dbReference type="PROSITE" id="PS00018">
    <property type="entry name" value="EF_HAND_1"/>
    <property type="match status" value="1"/>
</dbReference>
<name>A0AA46K8H5_SERMA</name>
<dbReference type="PANTHER" id="PTHR39431:SF1">
    <property type="entry name" value="FRPA_C-RELATED PROTEIN"/>
    <property type="match status" value="1"/>
</dbReference>
<proteinExistence type="predicted"/>
<dbReference type="PANTHER" id="PTHR39431">
    <property type="entry name" value="FRPA/C-RELATED PROTEIN"/>
    <property type="match status" value="1"/>
</dbReference>
<dbReference type="InterPro" id="IPR018247">
    <property type="entry name" value="EF_Hand_1_Ca_BS"/>
</dbReference>
<evidence type="ECO:0008006" key="3">
    <source>
        <dbReference type="Google" id="ProtNLM"/>
    </source>
</evidence>
<gene>
    <name evidence="1" type="ORF">FHU12_3935</name>
</gene>
<accession>A0AA46K8H5</accession>
<dbReference type="AlphaFoldDB" id="A0AA46K8H5"/>
<evidence type="ECO:0000313" key="1">
    <source>
        <dbReference type="EMBL" id="TQI86327.1"/>
    </source>
</evidence>
<reference evidence="1 2" key="1">
    <citation type="submission" date="2019-06" db="EMBL/GenBank/DDBJ databases">
        <authorList>
            <person name="Deangelis K."/>
            <person name="Huntemann M."/>
            <person name="Clum A."/>
            <person name="Pillay M."/>
            <person name="Palaniappan K."/>
            <person name="Varghese N."/>
            <person name="Mikhailova N."/>
            <person name="Stamatis D."/>
            <person name="Reddy T."/>
            <person name="Daum C."/>
            <person name="Shapiro N."/>
            <person name="Ivanova N."/>
            <person name="Kyrpides N."/>
            <person name="Woyke T."/>
        </authorList>
    </citation>
    <scope>NUCLEOTIDE SEQUENCE [LARGE SCALE GENOMIC DNA]</scope>
    <source>
        <strain evidence="1 2">106R</strain>
    </source>
</reference>